<organism evidence="4 5">
    <name type="scientific">Rhododendron williamsianum</name>
    <dbReference type="NCBI Taxonomy" id="262921"/>
    <lineage>
        <taxon>Eukaryota</taxon>
        <taxon>Viridiplantae</taxon>
        <taxon>Streptophyta</taxon>
        <taxon>Embryophyta</taxon>
        <taxon>Tracheophyta</taxon>
        <taxon>Spermatophyta</taxon>
        <taxon>Magnoliopsida</taxon>
        <taxon>eudicotyledons</taxon>
        <taxon>Gunneridae</taxon>
        <taxon>Pentapetalae</taxon>
        <taxon>asterids</taxon>
        <taxon>Ericales</taxon>
        <taxon>Ericaceae</taxon>
        <taxon>Ericoideae</taxon>
        <taxon>Rhodoreae</taxon>
        <taxon>Rhododendron</taxon>
    </lineage>
</organism>
<dbReference type="Pfam" id="PF00657">
    <property type="entry name" value="Lipase_GDSL"/>
    <property type="match status" value="1"/>
</dbReference>
<evidence type="ECO:0000313" key="5">
    <source>
        <dbReference type="Proteomes" id="UP000428333"/>
    </source>
</evidence>
<dbReference type="EMBL" id="QEFC01000003">
    <property type="protein sequence ID" value="KAE9468036.1"/>
    <property type="molecule type" value="Genomic_DNA"/>
</dbReference>
<comment type="caution">
    <text evidence="4">The sequence shown here is derived from an EMBL/GenBank/DDBJ whole genome shotgun (WGS) entry which is preliminary data.</text>
</comment>
<proteinExistence type="inferred from homology"/>
<keyword evidence="2 3" id="KW-0732">Signal</keyword>
<dbReference type="GO" id="GO:0016298">
    <property type="term" value="F:lipase activity"/>
    <property type="evidence" value="ECO:0007669"/>
    <property type="project" value="TreeGrafter"/>
</dbReference>
<gene>
    <name evidence="4" type="ORF">C3L33_00085</name>
</gene>
<sequence>MAKLNSFILTLWFLILPISCSLRECRRRQPGQVEEGGSAALYIFGDSFLDSGNNDYINTTALYLANFWPYGETFFHFPTGRFSDGRLMSDFIGTEKDYYYYKNGVNFASAGAGALVGTFQGLVISLSEQLNFYKKVVGGLRQKLGDVESKKTLSKAVYLFSIGTNDYTSIFLQNSNIFSHYSKSTYVGMVIGNLTIAIREVYGRGGRKFGFLNLGPLGCLPVIRILGPDHEGINGGCFEEEASTLAKLHNEALSKMLSELENQLKDFSYALYDFHTNMRERMDHPSKYVNSPPTTIYHNPTENPLENDNLHLSLLNSRSSSIPTFAILILSLSSAAAAVPEQELESMLTALRTRGYTLFANAIFATNLFPNVLAGTSFTFFAPTDSSLHALDMAATAEDYVATLCCHIVPAASQLAISDLFLPPLRITTLDPNHDMIQVQRRPVSDVIFIDGVDLVVPGFKEGMTACCGTGELRGEFSCGRRRAVKDFELCDNPAEYVFWDSIHLTEKAYQQMAAQMWAGGPYAVKPYNLKTLFQCLH</sequence>
<evidence type="ECO:0000313" key="4">
    <source>
        <dbReference type="EMBL" id="KAE9468036.1"/>
    </source>
</evidence>
<evidence type="ECO:0000256" key="1">
    <source>
        <dbReference type="ARBA" id="ARBA00008668"/>
    </source>
</evidence>
<protein>
    <recommendedName>
        <fullName evidence="6">FAS1 domain-containing protein</fullName>
    </recommendedName>
</protein>
<dbReference type="InterPro" id="IPR035669">
    <property type="entry name" value="SGNH_plant_lipase-like"/>
</dbReference>
<accession>A0A6A4M3Z0</accession>
<dbReference type="CDD" id="cd01837">
    <property type="entry name" value="SGNH_plant_lipase_like"/>
    <property type="match status" value="1"/>
</dbReference>
<dbReference type="Gene3D" id="3.40.50.1110">
    <property type="entry name" value="SGNH hydrolase"/>
    <property type="match status" value="2"/>
</dbReference>
<evidence type="ECO:0000256" key="2">
    <source>
        <dbReference type="ARBA" id="ARBA00022729"/>
    </source>
</evidence>
<dbReference type="InterPro" id="IPR044552">
    <property type="entry name" value="GLIP1-5/GLL25"/>
</dbReference>
<dbReference type="SUPFAM" id="SSF82153">
    <property type="entry name" value="FAS1 domain"/>
    <property type="match status" value="1"/>
</dbReference>
<feature type="chain" id="PRO_5025456593" description="FAS1 domain-containing protein" evidence="3">
    <location>
        <begin position="22"/>
        <end position="538"/>
    </location>
</feature>
<dbReference type="AlphaFoldDB" id="A0A6A4M3Z0"/>
<feature type="signal peptide" evidence="3">
    <location>
        <begin position="1"/>
        <end position="21"/>
    </location>
</feature>
<dbReference type="InterPro" id="IPR036378">
    <property type="entry name" value="FAS1_dom_sf"/>
</dbReference>
<reference evidence="4 5" key="1">
    <citation type="journal article" date="2019" name="Genome Biol. Evol.">
        <title>The Rhododendron genome and chromosomal organization provide insight into shared whole-genome duplications across the heath family (Ericaceae).</title>
        <authorList>
            <person name="Soza V.L."/>
            <person name="Lindsley D."/>
            <person name="Waalkes A."/>
            <person name="Ramage E."/>
            <person name="Patwardhan R.P."/>
            <person name="Burton J.N."/>
            <person name="Adey A."/>
            <person name="Kumar A."/>
            <person name="Qiu R."/>
            <person name="Shendure J."/>
            <person name="Hall B."/>
        </authorList>
    </citation>
    <scope>NUCLEOTIDE SEQUENCE [LARGE SCALE GENOMIC DNA]</scope>
    <source>
        <strain evidence="4">RSF 1966-606</strain>
    </source>
</reference>
<feature type="non-terminal residue" evidence="4">
    <location>
        <position position="1"/>
    </location>
</feature>
<name>A0A6A4M3Z0_9ERIC</name>
<dbReference type="InterPro" id="IPR036514">
    <property type="entry name" value="SGNH_hydro_sf"/>
</dbReference>
<dbReference type="PANTHER" id="PTHR45966">
    <property type="entry name" value="GDSL-LIKE LIPASE/ACYLHYDROLASE"/>
    <property type="match status" value="1"/>
</dbReference>
<dbReference type="Proteomes" id="UP000428333">
    <property type="component" value="Linkage Group LG01"/>
</dbReference>
<comment type="similarity">
    <text evidence="1">Belongs to the 'GDSL' lipolytic enzyme family.</text>
</comment>
<dbReference type="InterPro" id="IPR001087">
    <property type="entry name" value="GDSL"/>
</dbReference>
<dbReference type="OrthoDB" id="1600564at2759"/>
<dbReference type="PANTHER" id="PTHR45966:SF4">
    <property type="entry name" value="GDSL ESTERASE_LIPASE 5"/>
    <property type="match status" value="1"/>
</dbReference>
<dbReference type="SUPFAM" id="SSF52266">
    <property type="entry name" value="SGNH hydrolase"/>
    <property type="match status" value="1"/>
</dbReference>
<keyword evidence="5" id="KW-1185">Reference proteome</keyword>
<evidence type="ECO:0008006" key="6">
    <source>
        <dbReference type="Google" id="ProtNLM"/>
    </source>
</evidence>
<evidence type="ECO:0000256" key="3">
    <source>
        <dbReference type="SAM" id="SignalP"/>
    </source>
</evidence>